<keyword evidence="3" id="KW-1185">Reference proteome</keyword>
<evidence type="ECO:0000256" key="1">
    <source>
        <dbReference type="SAM" id="SignalP"/>
    </source>
</evidence>
<dbReference type="AlphaFoldDB" id="A0A5C8KNB6"/>
<accession>A0A5C8KNB6</accession>
<keyword evidence="1" id="KW-0732">Signal</keyword>
<reference evidence="2 3" key="1">
    <citation type="submission" date="2019-08" db="EMBL/GenBank/DDBJ databases">
        <authorList>
            <person name="Karlyshev A.V."/>
        </authorList>
    </citation>
    <scope>NUCLEOTIDE SEQUENCE [LARGE SCALE GENOMIC DNA]</scope>
    <source>
        <strain evidence="2 3">Alg18-2.2</strain>
    </source>
</reference>
<evidence type="ECO:0008006" key="4">
    <source>
        <dbReference type="Google" id="ProtNLM"/>
    </source>
</evidence>
<dbReference type="OrthoDB" id="6402114at2"/>
<evidence type="ECO:0000313" key="2">
    <source>
        <dbReference type="EMBL" id="TXK62313.1"/>
    </source>
</evidence>
<evidence type="ECO:0000313" key="3">
    <source>
        <dbReference type="Proteomes" id="UP000321248"/>
    </source>
</evidence>
<dbReference type="RefSeq" id="WP_147891732.1">
    <property type="nucleotide sequence ID" value="NZ_VRTS01000005.1"/>
</dbReference>
<feature type="signal peptide" evidence="1">
    <location>
        <begin position="1"/>
        <end position="21"/>
    </location>
</feature>
<dbReference type="Proteomes" id="UP000321248">
    <property type="component" value="Unassembled WGS sequence"/>
</dbReference>
<name>A0A5C8KNB6_9GAMM</name>
<gene>
    <name evidence="2" type="ORF">FU658_08750</name>
</gene>
<organism evidence="2 3">
    <name type="scientific">Alkalisalibacterium limincola</name>
    <dbReference type="NCBI Taxonomy" id="2699169"/>
    <lineage>
        <taxon>Bacteria</taxon>
        <taxon>Pseudomonadati</taxon>
        <taxon>Pseudomonadota</taxon>
        <taxon>Gammaproteobacteria</taxon>
        <taxon>Lysobacterales</taxon>
        <taxon>Lysobacteraceae</taxon>
        <taxon>Alkalisalibacterium</taxon>
    </lineage>
</organism>
<sequence>MSTRILVSALVFAGLSSAAIAVVHGASSTPNDWLLNEPDADKRAELVQDQFGGFSAAMWEVGERWSAIHAALERSNLDLAQYHWDKLDDAIASGVVRRPGRKPSAEEHFPESFAREVGEDFASGDVERAWRGFEKGRNACMACHVAEGMPFLNDQAMFDQRTPGAE</sequence>
<feature type="chain" id="PRO_5022851869" description="Cytochrome c domain-containing protein" evidence="1">
    <location>
        <begin position="22"/>
        <end position="166"/>
    </location>
</feature>
<protein>
    <recommendedName>
        <fullName evidence="4">Cytochrome c domain-containing protein</fullName>
    </recommendedName>
</protein>
<proteinExistence type="predicted"/>
<dbReference type="EMBL" id="VRTS01000005">
    <property type="protein sequence ID" value="TXK62313.1"/>
    <property type="molecule type" value="Genomic_DNA"/>
</dbReference>
<comment type="caution">
    <text evidence="2">The sequence shown here is derived from an EMBL/GenBank/DDBJ whole genome shotgun (WGS) entry which is preliminary data.</text>
</comment>